<dbReference type="AlphaFoldDB" id="A0A5B7JU35"/>
<dbReference type="Proteomes" id="UP000324222">
    <property type="component" value="Unassembled WGS sequence"/>
</dbReference>
<accession>A0A5B7JU35</accession>
<evidence type="ECO:0000313" key="1">
    <source>
        <dbReference type="EMBL" id="MPC98115.1"/>
    </source>
</evidence>
<sequence>MKGLSSLRQRGACQGWEGWRREHVTSGEGGVRWNRRGVGKG</sequence>
<dbReference type="EMBL" id="VSRR010112676">
    <property type="protein sequence ID" value="MPC98115.1"/>
    <property type="molecule type" value="Genomic_DNA"/>
</dbReference>
<reference evidence="1 2" key="1">
    <citation type="submission" date="2019-05" db="EMBL/GenBank/DDBJ databases">
        <title>Another draft genome of Portunus trituberculatus and its Hox gene families provides insights of decapod evolution.</title>
        <authorList>
            <person name="Jeong J.-H."/>
            <person name="Song I."/>
            <person name="Kim S."/>
            <person name="Choi T."/>
            <person name="Kim D."/>
            <person name="Ryu S."/>
            <person name="Kim W."/>
        </authorList>
    </citation>
    <scope>NUCLEOTIDE SEQUENCE [LARGE SCALE GENOMIC DNA]</scope>
    <source>
        <tissue evidence="1">Muscle</tissue>
    </source>
</reference>
<organism evidence="1 2">
    <name type="scientific">Portunus trituberculatus</name>
    <name type="common">Swimming crab</name>
    <name type="synonym">Neptunus trituberculatus</name>
    <dbReference type="NCBI Taxonomy" id="210409"/>
    <lineage>
        <taxon>Eukaryota</taxon>
        <taxon>Metazoa</taxon>
        <taxon>Ecdysozoa</taxon>
        <taxon>Arthropoda</taxon>
        <taxon>Crustacea</taxon>
        <taxon>Multicrustacea</taxon>
        <taxon>Malacostraca</taxon>
        <taxon>Eumalacostraca</taxon>
        <taxon>Eucarida</taxon>
        <taxon>Decapoda</taxon>
        <taxon>Pleocyemata</taxon>
        <taxon>Brachyura</taxon>
        <taxon>Eubrachyura</taxon>
        <taxon>Portunoidea</taxon>
        <taxon>Portunidae</taxon>
        <taxon>Portuninae</taxon>
        <taxon>Portunus</taxon>
    </lineage>
</organism>
<proteinExistence type="predicted"/>
<name>A0A5B7JU35_PORTR</name>
<protein>
    <submittedName>
        <fullName evidence="1">Uncharacterized protein</fullName>
    </submittedName>
</protein>
<gene>
    <name evidence="1" type="ORF">E2C01_093467</name>
</gene>
<keyword evidence="2" id="KW-1185">Reference proteome</keyword>
<comment type="caution">
    <text evidence="1">The sequence shown here is derived from an EMBL/GenBank/DDBJ whole genome shotgun (WGS) entry which is preliminary data.</text>
</comment>
<evidence type="ECO:0000313" key="2">
    <source>
        <dbReference type="Proteomes" id="UP000324222"/>
    </source>
</evidence>